<sequence length="208" mass="23790">MSDSDSSSTSDYRGPVPTGEKIRSLVNRMRLFGYCITRWDLELIDSEQVQWHLQYSPNPFLDRMIQDARDAYKTQPDHNDDLSSRIVKETTPRIVEENAHVRIGQLREMNAREKKAVGTSSQRYSGPMENQLGMPSHDQGFFRFGPLTSAELDDNDDDDNPVHSPDQSSEQEDILKIVASTDSGLVEVDYHLQVWELKERPLIDGPPR</sequence>
<organism evidence="2 3">
    <name type="scientific">Fusarium tricinctum</name>
    <dbReference type="NCBI Taxonomy" id="61284"/>
    <lineage>
        <taxon>Eukaryota</taxon>
        <taxon>Fungi</taxon>
        <taxon>Dikarya</taxon>
        <taxon>Ascomycota</taxon>
        <taxon>Pezizomycotina</taxon>
        <taxon>Sordariomycetes</taxon>
        <taxon>Hypocreomycetidae</taxon>
        <taxon>Hypocreales</taxon>
        <taxon>Nectriaceae</taxon>
        <taxon>Fusarium</taxon>
        <taxon>Fusarium tricinctum species complex</taxon>
    </lineage>
</organism>
<name>A0A8K0S3L9_9HYPO</name>
<accession>A0A8K0S3L9</accession>
<proteinExistence type="predicted"/>
<keyword evidence="3" id="KW-1185">Reference proteome</keyword>
<comment type="caution">
    <text evidence="2">The sequence shown here is derived from an EMBL/GenBank/DDBJ whole genome shotgun (WGS) entry which is preliminary data.</text>
</comment>
<feature type="region of interest" description="Disordered" evidence="1">
    <location>
        <begin position="111"/>
        <end position="172"/>
    </location>
</feature>
<evidence type="ECO:0000313" key="2">
    <source>
        <dbReference type="EMBL" id="KAH7251066.1"/>
    </source>
</evidence>
<dbReference type="Proteomes" id="UP000813427">
    <property type="component" value="Unassembled WGS sequence"/>
</dbReference>
<gene>
    <name evidence="2" type="ORF">BKA59DRAFT_524008</name>
</gene>
<evidence type="ECO:0000313" key="3">
    <source>
        <dbReference type="Proteomes" id="UP000813427"/>
    </source>
</evidence>
<evidence type="ECO:0000256" key="1">
    <source>
        <dbReference type="SAM" id="MobiDB-lite"/>
    </source>
</evidence>
<dbReference type="AlphaFoldDB" id="A0A8K0S3L9"/>
<reference evidence="2" key="1">
    <citation type="journal article" date="2021" name="Nat. Commun.">
        <title>Genetic determinants of endophytism in the Arabidopsis root mycobiome.</title>
        <authorList>
            <person name="Mesny F."/>
            <person name="Miyauchi S."/>
            <person name="Thiergart T."/>
            <person name="Pickel B."/>
            <person name="Atanasova L."/>
            <person name="Karlsson M."/>
            <person name="Huettel B."/>
            <person name="Barry K.W."/>
            <person name="Haridas S."/>
            <person name="Chen C."/>
            <person name="Bauer D."/>
            <person name="Andreopoulos W."/>
            <person name="Pangilinan J."/>
            <person name="LaButti K."/>
            <person name="Riley R."/>
            <person name="Lipzen A."/>
            <person name="Clum A."/>
            <person name="Drula E."/>
            <person name="Henrissat B."/>
            <person name="Kohler A."/>
            <person name="Grigoriev I.V."/>
            <person name="Martin F.M."/>
            <person name="Hacquard S."/>
        </authorList>
    </citation>
    <scope>NUCLEOTIDE SEQUENCE</scope>
    <source>
        <strain evidence="2">MPI-SDFR-AT-0068</strain>
    </source>
</reference>
<protein>
    <submittedName>
        <fullName evidence="2">Uncharacterized protein</fullName>
    </submittedName>
</protein>
<dbReference type="EMBL" id="JAGPXF010000003">
    <property type="protein sequence ID" value="KAH7251066.1"/>
    <property type="molecule type" value="Genomic_DNA"/>
</dbReference>